<dbReference type="AlphaFoldDB" id="A0AA39Q8U1"/>
<sequence length="172" mass="19466">MADPLEEHPNNRHGRYYSIEPTNVNSESIIYGWTHSVSCRIQLSKKSHRCRTGNIYHNSYSLRHVVSDGFLPDRRSTLNPSDSEALVPFHCPDGGIGTMRSMPDPPFRSPWCFEERVLSPRKLIYATHTHTAVRVPDHPLYNAEKISPSAPPRSPSSSQPRRRKTPGHGTIS</sequence>
<gene>
    <name evidence="2" type="ORF">EDD18DRAFT_116130</name>
</gene>
<evidence type="ECO:0000256" key="1">
    <source>
        <dbReference type="SAM" id="MobiDB-lite"/>
    </source>
</evidence>
<name>A0AA39Q8U1_9AGAR</name>
<proteinExistence type="predicted"/>
<keyword evidence="3" id="KW-1185">Reference proteome</keyword>
<organism evidence="2 3">
    <name type="scientific">Armillaria luteobubalina</name>
    <dbReference type="NCBI Taxonomy" id="153913"/>
    <lineage>
        <taxon>Eukaryota</taxon>
        <taxon>Fungi</taxon>
        <taxon>Dikarya</taxon>
        <taxon>Basidiomycota</taxon>
        <taxon>Agaricomycotina</taxon>
        <taxon>Agaricomycetes</taxon>
        <taxon>Agaricomycetidae</taxon>
        <taxon>Agaricales</taxon>
        <taxon>Marasmiineae</taxon>
        <taxon>Physalacriaceae</taxon>
        <taxon>Armillaria</taxon>
    </lineage>
</organism>
<evidence type="ECO:0000313" key="2">
    <source>
        <dbReference type="EMBL" id="KAK0497705.1"/>
    </source>
</evidence>
<feature type="region of interest" description="Disordered" evidence="1">
    <location>
        <begin position="136"/>
        <end position="172"/>
    </location>
</feature>
<protein>
    <submittedName>
        <fullName evidence="2">Uncharacterized protein</fullName>
    </submittedName>
</protein>
<reference evidence="2" key="1">
    <citation type="submission" date="2023-06" db="EMBL/GenBank/DDBJ databases">
        <authorList>
            <consortium name="Lawrence Berkeley National Laboratory"/>
            <person name="Ahrendt S."/>
            <person name="Sahu N."/>
            <person name="Indic B."/>
            <person name="Wong-Bajracharya J."/>
            <person name="Merenyi Z."/>
            <person name="Ke H.-M."/>
            <person name="Monk M."/>
            <person name="Kocsube S."/>
            <person name="Drula E."/>
            <person name="Lipzen A."/>
            <person name="Balint B."/>
            <person name="Henrissat B."/>
            <person name="Andreopoulos B."/>
            <person name="Martin F.M."/>
            <person name="Harder C.B."/>
            <person name="Rigling D."/>
            <person name="Ford K.L."/>
            <person name="Foster G.D."/>
            <person name="Pangilinan J."/>
            <person name="Papanicolaou A."/>
            <person name="Barry K."/>
            <person name="LaButti K."/>
            <person name="Viragh M."/>
            <person name="Koriabine M."/>
            <person name="Yan M."/>
            <person name="Riley R."/>
            <person name="Champramary S."/>
            <person name="Plett K.L."/>
            <person name="Tsai I.J."/>
            <person name="Slot J."/>
            <person name="Sipos G."/>
            <person name="Plett J."/>
            <person name="Nagy L.G."/>
            <person name="Grigoriev I.V."/>
        </authorList>
    </citation>
    <scope>NUCLEOTIDE SEQUENCE</scope>
    <source>
        <strain evidence="2">HWK02</strain>
    </source>
</reference>
<dbReference type="EMBL" id="JAUEPU010000012">
    <property type="protein sequence ID" value="KAK0497705.1"/>
    <property type="molecule type" value="Genomic_DNA"/>
</dbReference>
<comment type="caution">
    <text evidence="2">The sequence shown here is derived from an EMBL/GenBank/DDBJ whole genome shotgun (WGS) entry which is preliminary data.</text>
</comment>
<evidence type="ECO:0000313" key="3">
    <source>
        <dbReference type="Proteomes" id="UP001175228"/>
    </source>
</evidence>
<accession>A0AA39Q8U1</accession>
<dbReference type="Proteomes" id="UP001175228">
    <property type="component" value="Unassembled WGS sequence"/>
</dbReference>